<comment type="caution">
    <text evidence="4">The sequence shown here is derived from an EMBL/GenBank/DDBJ whole genome shotgun (WGS) entry which is preliminary data.</text>
</comment>
<accession>A0A168KAA0</accession>
<dbReference type="SMART" id="SM00321">
    <property type="entry name" value="WSC"/>
    <property type="match status" value="1"/>
</dbReference>
<keyword evidence="2" id="KW-0732">Signal</keyword>
<keyword evidence="5" id="KW-1185">Reference proteome</keyword>
<dbReference type="Pfam" id="PF11790">
    <property type="entry name" value="Glyco_hydro_cc"/>
    <property type="match status" value="1"/>
</dbReference>
<dbReference type="GO" id="GO:0071966">
    <property type="term" value="P:fungal-type cell wall polysaccharide metabolic process"/>
    <property type="evidence" value="ECO:0007669"/>
    <property type="project" value="TreeGrafter"/>
</dbReference>
<feature type="chain" id="PRO_5007898392" evidence="2">
    <location>
        <begin position="22"/>
        <end position="396"/>
    </location>
</feature>
<dbReference type="GO" id="GO:0009277">
    <property type="term" value="C:fungal-type cell wall"/>
    <property type="evidence" value="ECO:0007669"/>
    <property type="project" value="TreeGrafter"/>
</dbReference>
<evidence type="ECO:0000313" key="5">
    <source>
        <dbReference type="Proteomes" id="UP000076881"/>
    </source>
</evidence>
<dbReference type="AlphaFoldDB" id="A0A168KAA0"/>
<dbReference type="EMBL" id="AZHF01000001">
    <property type="protein sequence ID" value="OAA81433.1"/>
    <property type="molecule type" value="Genomic_DNA"/>
</dbReference>
<dbReference type="Pfam" id="PF01822">
    <property type="entry name" value="WSC"/>
    <property type="match status" value="1"/>
</dbReference>
<feature type="region of interest" description="Disordered" evidence="1">
    <location>
        <begin position="132"/>
        <end position="154"/>
    </location>
</feature>
<dbReference type="PROSITE" id="PS51212">
    <property type="entry name" value="WSC"/>
    <property type="match status" value="1"/>
</dbReference>
<dbReference type="SUPFAM" id="SSF51445">
    <property type="entry name" value="(Trans)glycosidases"/>
    <property type="match status" value="1"/>
</dbReference>
<evidence type="ECO:0000259" key="3">
    <source>
        <dbReference type="PROSITE" id="PS51212"/>
    </source>
</evidence>
<feature type="compositionally biased region" description="Low complexity" evidence="1">
    <location>
        <begin position="133"/>
        <end position="145"/>
    </location>
</feature>
<gene>
    <name evidence="4" type="ORF">LEL_00978</name>
</gene>
<dbReference type="PANTHER" id="PTHR34154:SF13">
    <property type="entry name" value="ASL1-LIKE GLYCOSYL HYDROLASE CATALYTIC DOMAIN-CONTAINING PROTEIN"/>
    <property type="match status" value="1"/>
</dbReference>
<dbReference type="PANTHER" id="PTHR34154">
    <property type="entry name" value="ALKALI-SENSITIVE LINKAGE PROTEIN 1"/>
    <property type="match status" value="1"/>
</dbReference>
<dbReference type="STRING" id="1081108.A0A168KAA0"/>
<sequence length="396" mass="42659">MKVLPAAFTIWSLALPSTGSALRRDTAHSSIEARAGWNSLGCYTDNVSGRALPYGAATLGGDAAMTNEVCQNACQSAGYSIAGTEYAGECWCGNTVSSGNGPAPGGQGQCNMACKGNAAEMCGGPNRLTVYQSSSGGTNPPTSGTGKRGLPYNNNNPSKNSVYANLFKGYSKISWAYDWGYPSWDLDAFFEFVPMLWGKPSGDAPDWTAAVQRPGTRHILGFNEPDLTYSASSNMLPAVAAAGYATYMQPFHDRAQIGMPNVLWNNDLGSSSGGAYNSRVWTQYFLGNCTACHFDFAAIHYYQDCEPAGRPEGDGAAWFMGNVTDAHDTLRLPVWVTEFQCYGTEAQQIRFLERVMPWMDDQSWVARYAYFGTFPDFLVSHDGTALSALGTAYATT</sequence>
<dbReference type="InterPro" id="IPR017853">
    <property type="entry name" value="GH"/>
</dbReference>
<dbReference type="InterPro" id="IPR024655">
    <property type="entry name" value="Asl1_glyco_hydro_catalytic"/>
</dbReference>
<evidence type="ECO:0000256" key="1">
    <source>
        <dbReference type="SAM" id="MobiDB-lite"/>
    </source>
</evidence>
<organism evidence="4 5">
    <name type="scientific">Akanthomyces lecanii RCEF 1005</name>
    <dbReference type="NCBI Taxonomy" id="1081108"/>
    <lineage>
        <taxon>Eukaryota</taxon>
        <taxon>Fungi</taxon>
        <taxon>Dikarya</taxon>
        <taxon>Ascomycota</taxon>
        <taxon>Pezizomycotina</taxon>
        <taxon>Sordariomycetes</taxon>
        <taxon>Hypocreomycetidae</taxon>
        <taxon>Hypocreales</taxon>
        <taxon>Cordycipitaceae</taxon>
        <taxon>Akanthomyces</taxon>
        <taxon>Cordyceps confragosa</taxon>
    </lineage>
</organism>
<protein>
    <submittedName>
        <fullName evidence="4">Carbohydrate-binding WSC, subgroup</fullName>
    </submittedName>
</protein>
<dbReference type="Proteomes" id="UP000076881">
    <property type="component" value="Unassembled WGS sequence"/>
</dbReference>
<dbReference type="Gene3D" id="3.20.20.80">
    <property type="entry name" value="Glycosidases"/>
    <property type="match status" value="1"/>
</dbReference>
<name>A0A168KAA0_CORDF</name>
<dbReference type="InterPro" id="IPR002889">
    <property type="entry name" value="WSC_carb-bd"/>
</dbReference>
<feature type="domain" description="WSC" evidence="3">
    <location>
        <begin position="36"/>
        <end position="134"/>
    </location>
</feature>
<dbReference type="InterPro" id="IPR053183">
    <property type="entry name" value="ASL1"/>
</dbReference>
<evidence type="ECO:0000313" key="4">
    <source>
        <dbReference type="EMBL" id="OAA81433.1"/>
    </source>
</evidence>
<evidence type="ECO:0000256" key="2">
    <source>
        <dbReference type="SAM" id="SignalP"/>
    </source>
</evidence>
<reference evidence="4 5" key="1">
    <citation type="journal article" date="2016" name="Genome Biol. Evol.">
        <title>Divergent and convergent evolution of fungal pathogenicity.</title>
        <authorList>
            <person name="Shang Y."/>
            <person name="Xiao G."/>
            <person name="Zheng P."/>
            <person name="Cen K."/>
            <person name="Zhan S."/>
            <person name="Wang C."/>
        </authorList>
    </citation>
    <scope>NUCLEOTIDE SEQUENCE [LARGE SCALE GENOMIC DNA]</scope>
    <source>
        <strain evidence="4 5">RCEF 1005</strain>
    </source>
</reference>
<proteinExistence type="predicted"/>
<dbReference type="OrthoDB" id="5985073at2759"/>
<feature type="signal peptide" evidence="2">
    <location>
        <begin position="1"/>
        <end position="21"/>
    </location>
</feature>